<evidence type="ECO:0000313" key="2">
    <source>
        <dbReference type="EMBL" id="GGJ27753.1"/>
    </source>
</evidence>
<evidence type="ECO:0000313" key="3">
    <source>
        <dbReference type="Proteomes" id="UP000657574"/>
    </source>
</evidence>
<name>A0A917KSD4_9ACTN</name>
<feature type="domain" description="Metallo-beta-lactamase" evidence="1">
    <location>
        <begin position="14"/>
        <end position="182"/>
    </location>
</feature>
<dbReference type="SUPFAM" id="SSF56281">
    <property type="entry name" value="Metallo-hydrolase/oxidoreductase"/>
    <property type="match status" value="1"/>
</dbReference>
<reference evidence="2" key="2">
    <citation type="submission" date="2020-09" db="EMBL/GenBank/DDBJ databases">
        <authorList>
            <person name="Sun Q."/>
            <person name="Ohkuma M."/>
        </authorList>
    </citation>
    <scope>NUCLEOTIDE SEQUENCE</scope>
    <source>
        <strain evidence="2">JCM 3086</strain>
    </source>
</reference>
<dbReference type="PANTHER" id="PTHR46018">
    <property type="entry name" value="ZINC PHOSPHODIESTERASE ELAC PROTEIN 1"/>
    <property type="match status" value="1"/>
</dbReference>
<dbReference type="Pfam" id="PF12706">
    <property type="entry name" value="Lactamase_B_2"/>
    <property type="match status" value="1"/>
</dbReference>
<protein>
    <submittedName>
        <fullName evidence="2">MBL fold metallo-hydrolase</fullName>
    </submittedName>
</protein>
<dbReference type="InterPro" id="IPR036866">
    <property type="entry name" value="RibonucZ/Hydroxyglut_hydro"/>
</dbReference>
<sequence length="251" mass="26786">MLGGCGAWPAAGQACSGYLLEHDGFRLLLDPGYAVLPRLLERAAAEQVDAVLISHGHPDHCADLNPLLRARALREDPPPALPVHTLPGAIDAVLALDRPGMLQDAYRLREFTAGSGFEVGPFRVASWDLPHFVPNAGLRLSAGGRSLAYTGDTGPSPDLVELARDTDLFLAEATYPYQVPCEDSTFLSSALQAGQYADRAGTGRLLLTHLWPRSDPAAALDAARRGCFCPVDVARAGQVVDLDWPSPRSSL</sequence>
<dbReference type="PANTHER" id="PTHR46018:SF4">
    <property type="entry name" value="METALLO-HYDROLASE YHFI-RELATED"/>
    <property type="match status" value="1"/>
</dbReference>
<keyword evidence="3" id="KW-1185">Reference proteome</keyword>
<dbReference type="CDD" id="cd07716">
    <property type="entry name" value="RNaseZ_short-form-like_MBL-fold"/>
    <property type="match status" value="1"/>
</dbReference>
<reference evidence="2" key="1">
    <citation type="journal article" date="2014" name="Int. J. Syst. Evol. Microbiol.">
        <title>Complete genome sequence of Corynebacterium casei LMG S-19264T (=DSM 44701T), isolated from a smear-ripened cheese.</title>
        <authorList>
            <consortium name="US DOE Joint Genome Institute (JGI-PGF)"/>
            <person name="Walter F."/>
            <person name="Albersmeier A."/>
            <person name="Kalinowski J."/>
            <person name="Ruckert C."/>
        </authorList>
    </citation>
    <scope>NUCLEOTIDE SEQUENCE</scope>
    <source>
        <strain evidence="2">JCM 3086</strain>
    </source>
</reference>
<organism evidence="2 3">
    <name type="scientific">Streptomyces brasiliensis</name>
    <dbReference type="NCBI Taxonomy" id="1954"/>
    <lineage>
        <taxon>Bacteria</taxon>
        <taxon>Bacillati</taxon>
        <taxon>Actinomycetota</taxon>
        <taxon>Actinomycetes</taxon>
        <taxon>Kitasatosporales</taxon>
        <taxon>Streptomycetaceae</taxon>
        <taxon>Streptomyces</taxon>
    </lineage>
</organism>
<evidence type="ECO:0000259" key="1">
    <source>
        <dbReference type="SMART" id="SM00849"/>
    </source>
</evidence>
<dbReference type="InterPro" id="IPR001279">
    <property type="entry name" value="Metallo-B-lactamas"/>
</dbReference>
<gene>
    <name evidence="2" type="ORF">GCM10010121_043850</name>
</gene>
<dbReference type="Proteomes" id="UP000657574">
    <property type="component" value="Unassembled WGS sequence"/>
</dbReference>
<dbReference type="GO" id="GO:0042781">
    <property type="term" value="F:3'-tRNA processing endoribonuclease activity"/>
    <property type="evidence" value="ECO:0007669"/>
    <property type="project" value="TreeGrafter"/>
</dbReference>
<dbReference type="AlphaFoldDB" id="A0A917KSD4"/>
<accession>A0A917KSD4</accession>
<dbReference type="SMART" id="SM00849">
    <property type="entry name" value="Lactamase_B"/>
    <property type="match status" value="1"/>
</dbReference>
<proteinExistence type="predicted"/>
<dbReference type="EMBL" id="BMQA01000013">
    <property type="protein sequence ID" value="GGJ27753.1"/>
    <property type="molecule type" value="Genomic_DNA"/>
</dbReference>
<comment type="caution">
    <text evidence="2">The sequence shown here is derived from an EMBL/GenBank/DDBJ whole genome shotgun (WGS) entry which is preliminary data.</text>
</comment>
<dbReference type="Gene3D" id="3.60.15.10">
    <property type="entry name" value="Ribonuclease Z/Hydroxyacylglutathione hydrolase-like"/>
    <property type="match status" value="1"/>
</dbReference>